<feature type="domain" description="RING-type" evidence="5">
    <location>
        <begin position="191"/>
        <end position="227"/>
    </location>
</feature>
<dbReference type="InterPro" id="IPR037275">
    <property type="entry name" value="Znf_CTCHY_sf"/>
</dbReference>
<dbReference type="PROSITE" id="PS51266">
    <property type="entry name" value="ZF_CHY"/>
    <property type="match status" value="1"/>
</dbReference>
<dbReference type="GO" id="GO:0061630">
    <property type="term" value="F:ubiquitin protein ligase activity"/>
    <property type="evidence" value="ECO:0007669"/>
    <property type="project" value="TreeGrafter"/>
</dbReference>
<name>V6LQS1_9EUKA</name>
<dbReference type="PROSITE" id="PS51270">
    <property type="entry name" value="ZF_CTCHY"/>
    <property type="match status" value="1"/>
</dbReference>
<dbReference type="SUPFAM" id="SSF161219">
    <property type="entry name" value="CHY zinc finger-like"/>
    <property type="match status" value="1"/>
</dbReference>
<dbReference type="VEuPathDB" id="GiardiaDB:SS50377_27476"/>
<evidence type="ECO:0000259" key="5">
    <source>
        <dbReference type="PROSITE" id="PS50089"/>
    </source>
</evidence>
<evidence type="ECO:0000256" key="4">
    <source>
        <dbReference type="PROSITE-ProRule" id="PRU00601"/>
    </source>
</evidence>
<dbReference type="PROSITE" id="PS50089">
    <property type="entry name" value="ZF_RING_2"/>
    <property type="match status" value="1"/>
</dbReference>
<evidence type="ECO:0000256" key="2">
    <source>
        <dbReference type="ARBA" id="ARBA00022771"/>
    </source>
</evidence>
<evidence type="ECO:0000259" key="7">
    <source>
        <dbReference type="PROSITE" id="PS51270"/>
    </source>
</evidence>
<evidence type="ECO:0000256" key="1">
    <source>
        <dbReference type="ARBA" id="ARBA00022723"/>
    </source>
</evidence>
<dbReference type="GO" id="GO:0008270">
    <property type="term" value="F:zinc ion binding"/>
    <property type="evidence" value="ECO:0007669"/>
    <property type="project" value="UniProtKB-KW"/>
</dbReference>
<proteinExistence type="predicted"/>
<reference evidence="9" key="2">
    <citation type="submission" date="2020-12" db="EMBL/GenBank/DDBJ databases">
        <title>New Spironucleus salmonicida genome in near-complete chromosomes.</title>
        <authorList>
            <person name="Xu F."/>
            <person name="Kurt Z."/>
            <person name="Jimenez-Gonzalez A."/>
            <person name="Astvaldsson A."/>
            <person name="Andersson J.O."/>
            <person name="Svard S.G."/>
        </authorList>
    </citation>
    <scope>NUCLEOTIDE SEQUENCE</scope>
    <source>
        <strain evidence="9">ATCC 50377</strain>
    </source>
</reference>
<dbReference type="SUPFAM" id="SSF57850">
    <property type="entry name" value="RING/U-box"/>
    <property type="match status" value="1"/>
</dbReference>
<keyword evidence="2 4" id="KW-0863">Zinc-finger</keyword>
<dbReference type="Pfam" id="PF00097">
    <property type="entry name" value="zf-C3HC4"/>
    <property type="match status" value="1"/>
</dbReference>
<dbReference type="InterPro" id="IPR037274">
    <property type="entry name" value="Znf_CHY_sf"/>
</dbReference>
<dbReference type="GO" id="GO:0006511">
    <property type="term" value="P:ubiquitin-dependent protein catabolic process"/>
    <property type="evidence" value="ECO:0007669"/>
    <property type="project" value="TreeGrafter"/>
</dbReference>
<dbReference type="PANTHER" id="PTHR21319">
    <property type="entry name" value="RING FINGER AND CHY ZINC FINGER DOMAIN-CONTAINING PROTEIN 1"/>
    <property type="match status" value="1"/>
</dbReference>
<dbReference type="EMBL" id="KI546057">
    <property type="protein sequence ID" value="EST46930.1"/>
    <property type="molecule type" value="Genomic_DNA"/>
</dbReference>
<evidence type="ECO:0000256" key="3">
    <source>
        <dbReference type="ARBA" id="ARBA00022833"/>
    </source>
</evidence>
<evidence type="ECO:0000313" key="10">
    <source>
        <dbReference type="Proteomes" id="UP000018208"/>
    </source>
</evidence>
<dbReference type="SMART" id="SM00184">
    <property type="entry name" value="RING"/>
    <property type="match status" value="1"/>
</dbReference>
<organism evidence="8">
    <name type="scientific">Spironucleus salmonicida</name>
    <dbReference type="NCBI Taxonomy" id="348837"/>
    <lineage>
        <taxon>Eukaryota</taxon>
        <taxon>Metamonada</taxon>
        <taxon>Diplomonadida</taxon>
        <taxon>Hexamitidae</taxon>
        <taxon>Hexamitinae</taxon>
        <taxon>Spironucleus</taxon>
    </lineage>
</organism>
<dbReference type="InterPro" id="IPR008913">
    <property type="entry name" value="Znf_CHY"/>
</dbReference>
<protein>
    <submittedName>
        <fullName evidence="8">CHY zinc finger domain-containing protein</fullName>
    </submittedName>
</protein>
<dbReference type="InterPro" id="IPR001841">
    <property type="entry name" value="Znf_RING"/>
</dbReference>
<dbReference type="GO" id="GO:0005634">
    <property type="term" value="C:nucleus"/>
    <property type="evidence" value="ECO:0007669"/>
    <property type="project" value="TreeGrafter"/>
</dbReference>
<dbReference type="AlphaFoldDB" id="V6LQS1"/>
<keyword evidence="1" id="KW-0479">Metal-binding</keyword>
<feature type="domain" description="CTCHY-type" evidence="7">
    <location>
        <begin position="126"/>
        <end position="192"/>
    </location>
</feature>
<evidence type="ECO:0000313" key="8">
    <source>
        <dbReference type="EMBL" id="EST46930.1"/>
    </source>
</evidence>
<sequence length="364" mass="42158">MNLIVDKIDENSRQVLVQTRTYADRTQDHFIQSIITEEKQFLLKNVNKVINKQTHIESYSVQYALACDHEVSGAFYVCKVCKNLTSCRRCHNETYDHKFEYFQIACKFCAKTQQMGKICINCDQVLASQICQFCPLLTSIEPVIKPLFHCISCNTCRIGKKNDFQHCNNCDKCIKKSNFATHNCVKISGNCPICLDEMSQNCQILHCGHQIHVFCFKNYGKLTCPICLKIGICGERREKWKLKQIRKRQFFMFKMQNCKALCRECEREFYGVFSSNCGVWCANCQCFNCQVVGDAKDGEAIEGGDFRSVSLDSVNTFIDRNFTPKESYKMIEMNNFRNEAELLEMAQFLNEYMIILMNQGKAIK</sequence>
<dbReference type="PANTHER" id="PTHR21319:SF53">
    <property type="entry name" value="RING FINGER AND CHY ZINC FINGER DOMAIN-CONTAINING PROTEIN 1"/>
    <property type="match status" value="1"/>
</dbReference>
<dbReference type="EMBL" id="AUWU02000007">
    <property type="protein sequence ID" value="KAH0571176.1"/>
    <property type="molecule type" value="Genomic_DNA"/>
</dbReference>
<keyword evidence="10" id="KW-1185">Reference proteome</keyword>
<accession>V6LQS1</accession>
<keyword evidence="3" id="KW-0862">Zinc</keyword>
<feature type="domain" description="CHY-type" evidence="6">
    <location>
        <begin position="60"/>
        <end position="124"/>
    </location>
</feature>
<dbReference type="OrthoDB" id="411372at2759"/>
<evidence type="ECO:0000313" key="9">
    <source>
        <dbReference type="EMBL" id="KAH0571176.1"/>
    </source>
</evidence>
<gene>
    <name evidence="8" type="ORF">SS50377_13087</name>
    <name evidence="9" type="ORF">SS50377_27476</name>
</gene>
<evidence type="ECO:0000259" key="6">
    <source>
        <dbReference type="PROSITE" id="PS51266"/>
    </source>
</evidence>
<dbReference type="SUPFAM" id="SSF161245">
    <property type="entry name" value="Zinc hairpin stack"/>
    <property type="match status" value="1"/>
</dbReference>
<dbReference type="GO" id="GO:0016567">
    <property type="term" value="P:protein ubiquitination"/>
    <property type="evidence" value="ECO:0007669"/>
    <property type="project" value="TreeGrafter"/>
</dbReference>
<dbReference type="Proteomes" id="UP000018208">
    <property type="component" value="Unassembled WGS sequence"/>
</dbReference>
<reference evidence="8 9" key="1">
    <citation type="journal article" date="2014" name="PLoS Genet.">
        <title>The Genome of Spironucleus salmonicida Highlights a Fish Pathogen Adapted to Fluctuating Environments.</title>
        <authorList>
            <person name="Xu F."/>
            <person name="Jerlstrom-Hultqvist J."/>
            <person name="Einarsson E."/>
            <person name="Astvaldsson A."/>
            <person name="Svard S.G."/>
            <person name="Andersson J.O."/>
        </authorList>
    </citation>
    <scope>NUCLEOTIDE SEQUENCE</scope>
    <source>
        <strain evidence="9">ATCC 50377</strain>
    </source>
</reference>
<dbReference type="InterPro" id="IPR018957">
    <property type="entry name" value="Znf_C3HC4_RING-type"/>
</dbReference>
<dbReference type="InterPro" id="IPR017921">
    <property type="entry name" value="Znf_CTCHY"/>
</dbReference>